<evidence type="ECO:0000256" key="3">
    <source>
        <dbReference type="SAM" id="Phobius"/>
    </source>
</evidence>
<feature type="transmembrane region" description="Helical" evidence="3">
    <location>
        <begin position="59"/>
        <end position="77"/>
    </location>
</feature>
<keyword evidence="3" id="KW-0812">Transmembrane</keyword>
<feature type="coiled-coil region" evidence="1">
    <location>
        <begin position="86"/>
        <end position="146"/>
    </location>
</feature>
<sequence>MPDKNHSTLASHHDVLEAEVLSEAPDEPSQRDKKPTQSPTESRIKSQVKQWLTHLKERIVSSALVLLLIIALVYLFAQQQWMQNRFVNLDQDIQTLDKNIQKASQQAQNVQSEVQGITSHDYEQQLEQQNAALQTLQTQLKAMAEQPMVNAQQLQALEQKLSQQIQQATSGQAASSDGEALSQLKNTLQQQINAIQQAQQQLTAQFKQGQAKQGPANTLSLEELQYWALKINTQWLLQAPIEQTLQQLLAFKQAVGLLPKTLNYSITLLVDQDIAQLKQRAAQSAQRPVVDLSQLRQRVKTLPQQTIDKAESTPEVEPVGGLWQGLLDKLSSLVKIQKREAESVTEVEALMLREVIQQRLLMEIDRLEYALQVESPALVRAATERLNQLAKAQAPAIASAFSSDLLPFAQWQALQRKPLLVSKIADAAQS</sequence>
<feature type="compositionally biased region" description="Polar residues" evidence="2">
    <location>
        <begin position="36"/>
        <end position="45"/>
    </location>
</feature>
<name>A0A6F8PRJ5_9GAMM</name>
<dbReference type="AlphaFoldDB" id="A0A6F8PRJ5"/>
<evidence type="ECO:0000256" key="2">
    <source>
        <dbReference type="SAM" id="MobiDB-lite"/>
    </source>
</evidence>
<feature type="region of interest" description="Disordered" evidence="2">
    <location>
        <begin position="1"/>
        <end position="45"/>
    </location>
</feature>
<evidence type="ECO:0000256" key="1">
    <source>
        <dbReference type="SAM" id="Coils"/>
    </source>
</evidence>
<gene>
    <name evidence="4" type="ORF">THMIRHAS_01250</name>
</gene>
<evidence type="ECO:0000313" key="4">
    <source>
        <dbReference type="EMBL" id="BBP44752.1"/>
    </source>
</evidence>
<dbReference type="RefSeq" id="WP_173269309.1">
    <property type="nucleotide sequence ID" value="NZ_AP021889.1"/>
</dbReference>
<feature type="compositionally biased region" description="Basic and acidic residues" evidence="2">
    <location>
        <begin position="1"/>
        <end position="16"/>
    </location>
</feature>
<dbReference type="Proteomes" id="UP000501726">
    <property type="component" value="Chromosome"/>
</dbReference>
<feature type="coiled-coil region" evidence="1">
    <location>
        <begin position="181"/>
        <end position="208"/>
    </location>
</feature>
<keyword evidence="5" id="KW-1185">Reference proteome</keyword>
<organism evidence="4 5">
    <name type="scientific">Thiosulfatimonas sediminis</name>
    <dbReference type="NCBI Taxonomy" id="2675054"/>
    <lineage>
        <taxon>Bacteria</taxon>
        <taxon>Pseudomonadati</taxon>
        <taxon>Pseudomonadota</taxon>
        <taxon>Gammaproteobacteria</taxon>
        <taxon>Thiotrichales</taxon>
        <taxon>Piscirickettsiaceae</taxon>
        <taxon>Thiosulfatimonas</taxon>
    </lineage>
</organism>
<evidence type="ECO:0000313" key="5">
    <source>
        <dbReference type="Proteomes" id="UP000501726"/>
    </source>
</evidence>
<keyword evidence="1" id="KW-0175">Coiled coil</keyword>
<reference evidence="5" key="1">
    <citation type="submission" date="2019-11" db="EMBL/GenBank/DDBJ databases">
        <title>Isolation and characterization of two novel species in the genus Thiomicrorhabdus.</title>
        <authorList>
            <person name="Mochizuki J."/>
            <person name="Kojima H."/>
            <person name="Fukui M."/>
        </authorList>
    </citation>
    <scope>NUCLEOTIDE SEQUENCE [LARGE SCALE GENOMIC DNA]</scope>
    <source>
        <strain evidence="5">aks77</strain>
    </source>
</reference>
<accession>A0A6F8PRJ5</accession>
<keyword evidence="3" id="KW-0472">Membrane</keyword>
<keyword evidence="3" id="KW-1133">Transmembrane helix</keyword>
<dbReference type="EMBL" id="AP021889">
    <property type="protein sequence ID" value="BBP44752.1"/>
    <property type="molecule type" value="Genomic_DNA"/>
</dbReference>
<dbReference type="KEGG" id="tse:THMIRHAS_01250"/>
<proteinExistence type="predicted"/>
<protein>
    <submittedName>
        <fullName evidence="4">Uncharacterized protein</fullName>
    </submittedName>
</protein>